<evidence type="ECO:0000256" key="6">
    <source>
        <dbReference type="ARBA" id="ARBA00023049"/>
    </source>
</evidence>
<dbReference type="AlphaFoldDB" id="A0AA40E8H8"/>
<gene>
    <name evidence="7" type="ORF">B0H67DRAFT_566846</name>
</gene>
<evidence type="ECO:0000313" key="8">
    <source>
        <dbReference type="Proteomes" id="UP001172102"/>
    </source>
</evidence>
<dbReference type="InterPro" id="IPR024079">
    <property type="entry name" value="MetalloPept_cat_dom_sf"/>
</dbReference>
<keyword evidence="2" id="KW-0645">Protease</keyword>
<keyword evidence="5" id="KW-0862">Zinc</keyword>
<name>A0AA40E8H8_9PEZI</name>
<dbReference type="PANTHER" id="PTHR15910">
    <property type="entry name" value="ARCHAEMETZINCIN"/>
    <property type="match status" value="1"/>
</dbReference>
<dbReference type="GO" id="GO:0006508">
    <property type="term" value="P:proteolysis"/>
    <property type="evidence" value="ECO:0007669"/>
    <property type="project" value="UniProtKB-KW"/>
</dbReference>
<keyword evidence="8" id="KW-1185">Reference proteome</keyword>
<keyword evidence="4" id="KW-0378">Hydrolase</keyword>
<evidence type="ECO:0000313" key="7">
    <source>
        <dbReference type="EMBL" id="KAK0732184.1"/>
    </source>
</evidence>
<keyword evidence="3" id="KW-0479">Metal-binding</keyword>
<dbReference type="CDD" id="cd11375">
    <property type="entry name" value="Peptidase_M54"/>
    <property type="match status" value="1"/>
</dbReference>
<evidence type="ECO:0000256" key="5">
    <source>
        <dbReference type="ARBA" id="ARBA00022833"/>
    </source>
</evidence>
<dbReference type="Gene3D" id="3.40.390.10">
    <property type="entry name" value="Collagenase (Catalytic Domain)"/>
    <property type="match status" value="1"/>
</dbReference>
<dbReference type="SUPFAM" id="SSF55486">
    <property type="entry name" value="Metalloproteases ('zincins'), catalytic domain"/>
    <property type="match status" value="1"/>
</dbReference>
<accession>A0AA40E8H8</accession>
<dbReference type="PANTHER" id="PTHR15910:SF1">
    <property type="entry name" value="ARCHAEMETZINCIN-2"/>
    <property type="match status" value="1"/>
</dbReference>
<dbReference type="InterPro" id="IPR012962">
    <property type="entry name" value="Pept_M54_archaemetzincn"/>
</dbReference>
<evidence type="ECO:0000256" key="2">
    <source>
        <dbReference type="ARBA" id="ARBA00022670"/>
    </source>
</evidence>
<evidence type="ECO:0000256" key="3">
    <source>
        <dbReference type="ARBA" id="ARBA00022723"/>
    </source>
</evidence>
<proteinExistence type="predicted"/>
<dbReference type="Proteomes" id="UP001172102">
    <property type="component" value="Unassembled WGS sequence"/>
</dbReference>
<dbReference type="EMBL" id="JAUKUA010000001">
    <property type="protein sequence ID" value="KAK0732184.1"/>
    <property type="molecule type" value="Genomic_DNA"/>
</dbReference>
<dbReference type="GO" id="GO:0046872">
    <property type="term" value="F:metal ion binding"/>
    <property type="evidence" value="ECO:0007669"/>
    <property type="project" value="UniProtKB-KW"/>
</dbReference>
<comment type="caution">
    <text evidence="7">The sequence shown here is derived from an EMBL/GenBank/DDBJ whole genome shotgun (WGS) entry which is preliminary data.</text>
</comment>
<reference evidence="7" key="1">
    <citation type="submission" date="2023-06" db="EMBL/GenBank/DDBJ databases">
        <title>Genome-scale phylogeny and comparative genomics of the fungal order Sordariales.</title>
        <authorList>
            <consortium name="Lawrence Berkeley National Laboratory"/>
            <person name="Hensen N."/>
            <person name="Bonometti L."/>
            <person name="Westerberg I."/>
            <person name="Brannstrom I.O."/>
            <person name="Guillou S."/>
            <person name="Cros-Aarteil S."/>
            <person name="Calhoun S."/>
            <person name="Haridas S."/>
            <person name="Kuo A."/>
            <person name="Mondo S."/>
            <person name="Pangilinan J."/>
            <person name="Riley R."/>
            <person name="Labutti K."/>
            <person name="Andreopoulos B."/>
            <person name="Lipzen A."/>
            <person name="Chen C."/>
            <person name="Yanf M."/>
            <person name="Daum C."/>
            <person name="Ng V."/>
            <person name="Clum A."/>
            <person name="Steindorff A."/>
            <person name="Ohm R."/>
            <person name="Martin F."/>
            <person name="Silar P."/>
            <person name="Natvig D."/>
            <person name="Lalanne C."/>
            <person name="Gautier V."/>
            <person name="Ament-Velasquez S.L."/>
            <person name="Kruys A."/>
            <person name="Hutchinson M.I."/>
            <person name="Powell A.J."/>
            <person name="Barry K."/>
            <person name="Miller A.N."/>
            <person name="Grigoriev I.V."/>
            <person name="Debuchy R."/>
            <person name="Gladieux P."/>
            <person name="Thoren M.H."/>
            <person name="Johannesson H."/>
        </authorList>
    </citation>
    <scope>NUCLEOTIDE SEQUENCE</scope>
    <source>
        <strain evidence="7">SMH4607-1</strain>
    </source>
</reference>
<protein>
    <recommendedName>
        <fullName evidence="9">Archaemetzincin-2</fullName>
    </recommendedName>
</protein>
<evidence type="ECO:0000256" key="4">
    <source>
        <dbReference type="ARBA" id="ARBA00022801"/>
    </source>
</evidence>
<dbReference type="Pfam" id="PF07998">
    <property type="entry name" value="Peptidase_M54"/>
    <property type="match status" value="1"/>
</dbReference>
<organism evidence="7 8">
    <name type="scientific">Lasiosphaeris hirsuta</name>
    <dbReference type="NCBI Taxonomy" id="260670"/>
    <lineage>
        <taxon>Eukaryota</taxon>
        <taxon>Fungi</taxon>
        <taxon>Dikarya</taxon>
        <taxon>Ascomycota</taxon>
        <taxon>Pezizomycotina</taxon>
        <taxon>Sordariomycetes</taxon>
        <taxon>Sordariomycetidae</taxon>
        <taxon>Sordariales</taxon>
        <taxon>Lasiosphaeriaceae</taxon>
        <taxon>Lasiosphaeris</taxon>
    </lineage>
</organism>
<evidence type="ECO:0000256" key="1">
    <source>
        <dbReference type="ARBA" id="ARBA00001947"/>
    </source>
</evidence>
<dbReference type="GO" id="GO:0008237">
    <property type="term" value="F:metallopeptidase activity"/>
    <property type="evidence" value="ECO:0007669"/>
    <property type="project" value="UniProtKB-KW"/>
</dbReference>
<sequence length="218" mass="23892">MTDHDLYEDDEDDFCCGRAYGGSRVAVVSTARYHPALDGEAVDREHMWPGSHCVEYVRRVLGEASGAGGQRTGRDARVEDTPLGAAVQAARAAPAPETDLGGLWFSRVARTVSHELGHCHCLAHCSYYACVMQSTAGMAEDVRQPPYLCAVCLSKISKAMVPVSRDTEEQMVLDRYKALLRFCEGWLGVAMFAGYHAWLEKRILALQPGGPEIIEISD</sequence>
<evidence type="ECO:0008006" key="9">
    <source>
        <dbReference type="Google" id="ProtNLM"/>
    </source>
</evidence>
<comment type="cofactor">
    <cofactor evidence="1">
        <name>Zn(2+)</name>
        <dbReference type="ChEBI" id="CHEBI:29105"/>
    </cofactor>
</comment>
<keyword evidence="6" id="KW-0482">Metalloprotease</keyword>